<feature type="compositionally biased region" description="Low complexity" evidence="1">
    <location>
        <begin position="242"/>
        <end position="256"/>
    </location>
</feature>
<keyword evidence="2" id="KW-0472">Membrane</keyword>
<protein>
    <submittedName>
        <fullName evidence="3">Uncharacterized protein</fullName>
    </submittedName>
</protein>
<feature type="compositionally biased region" description="Polar residues" evidence="1">
    <location>
        <begin position="231"/>
        <end position="241"/>
    </location>
</feature>
<dbReference type="AlphaFoldDB" id="A0AAD8KR34"/>
<accession>A0AAD8KR34</accession>
<name>A0AAD8KR34_TARER</name>
<evidence type="ECO:0000256" key="1">
    <source>
        <dbReference type="SAM" id="MobiDB-lite"/>
    </source>
</evidence>
<evidence type="ECO:0000313" key="3">
    <source>
        <dbReference type="EMBL" id="KAK1426113.1"/>
    </source>
</evidence>
<reference evidence="3" key="1">
    <citation type="journal article" date="2023" name="bioRxiv">
        <title>Improved chromosome-level genome assembly for marigold (Tagetes erecta).</title>
        <authorList>
            <person name="Jiang F."/>
            <person name="Yuan L."/>
            <person name="Wang S."/>
            <person name="Wang H."/>
            <person name="Xu D."/>
            <person name="Wang A."/>
            <person name="Fan W."/>
        </authorList>
    </citation>
    <scope>NUCLEOTIDE SEQUENCE</scope>
    <source>
        <strain evidence="3">WSJ</strain>
        <tissue evidence="3">Leaf</tissue>
    </source>
</reference>
<feature type="transmembrane region" description="Helical" evidence="2">
    <location>
        <begin position="21"/>
        <end position="42"/>
    </location>
</feature>
<gene>
    <name evidence="3" type="ORF">QVD17_14781</name>
</gene>
<organism evidence="3 4">
    <name type="scientific">Tagetes erecta</name>
    <name type="common">African marigold</name>
    <dbReference type="NCBI Taxonomy" id="13708"/>
    <lineage>
        <taxon>Eukaryota</taxon>
        <taxon>Viridiplantae</taxon>
        <taxon>Streptophyta</taxon>
        <taxon>Embryophyta</taxon>
        <taxon>Tracheophyta</taxon>
        <taxon>Spermatophyta</taxon>
        <taxon>Magnoliopsida</taxon>
        <taxon>eudicotyledons</taxon>
        <taxon>Gunneridae</taxon>
        <taxon>Pentapetalae</taxon>
        <taxon>asterids</taxon>
        <taxon>campanulids</taxon>
        <taxon>Asterales</taxon>
        <taxon>Asteraceae</taxon>
        <taxon>Asteroideae</taxon>
        <taxon>Heliantheae alliance</taxon>
        <taxon>Tageteae</taxon>
        <taxon>Tagetes</taxon>
    </lineage>
</organism>
<keyword evidence="2" id="KW-0812">Transmembrane</keyword>
<keyword evidence="4" id="KW-1185">Reference proteome</keyword>
<sequence length="268" mass="30545">MKRRKWMVDDKWKRVSFVDNLRSVWGVTMVVVVVLTSGSGGVDDRGGRLLVRWFNEEGGGSNNRKGFSAMKIFKTRLRNKMSNEYLTDSLVIYVEKEIAEKFDSNSIIDEFKDLKDPVIFSPRAENVQDPSLTVKLPDYINQERPTTDTNLNDTSNEITKFIYVDQLSTPPSPNVLPAHIHAFTTTINRPPSVITTIRHHHHHLSNHHQWTTTSTIETLHHPLRCRQTRNIHQQPHPSSLDSPVTTSATTTAPSSETSFPFSFVIELT</sequence>
<evidence type="ECO:0000313" key="4">
    <source>
        <dbReference type="Proteomes" id="UP001229421"/>
    </source>
</evidence>
<comment type="caution">
    <text evidence="3">The sequence shown here is derived from an EMBL/GenBank/DDBJ whole genome shotgun (WGS) entry which is preliminary data.</text>
</comment>
<proteinExistence type="predicted"/>
<dbReference type="EMBL" id="JAUHHV010000004">
    <property type="protein sequence ID" value="KAK1426113.1"/>
    <property type="molecule type" value="Genomic_DNA"/>
</dbReference>
<evidence type="ECO:0000256" key="2">
    <source>
        <dbReference type="SAM" id="Phobius"/>
    </source>
</evidence>
<dbReference type="Proteomes" id="UP001229421">
    <property type="component" value="Unassembled WGS sequence"/>
</dbReference>
<keyword evidence="2" id="KW-1133">Transmembrane helix</keyword>
<feature type="region of interest" description="Disordered" evidence="1">
    <location>
        <begin position="231"/>
        <end position="256"/>
    </location>
</feature>